<keyword evidence="2" id="KW-1185">Reference proteome</keyword>
<dbReference type="AlphaFoldDB" id="A0A6A5XU79"/>
<evidence type="ECO:0000313" key="1">
    <source>
        <dbReference type="EMBL" id="KAF2016915.1"/>
    </source>
</evidence>
<accession>A0A6A5XU79</accession>
<sequence>MSGVLEAWEKSHYLSLTLWDIDLQFQKANEAYEDWLSTQRRRRSSKWDCFGISGNNDEDELQRALCLGRRVKEFMEKGIEAFGTRFEKGDSKCNAIVSAQLTRAQHEIHAALLNHSLSRTPAGMMPFDDILTAAKAVRRTCLQALRDQFTRLQSPPKTAAMLPLPRFNMDFCPFASQIQRDRLSSFSTKKAQPYDRHDEREVCPCCAAVISVSKHSGLSQYRQILFKSHLAPNTNSSEAGTTFACTSCYKTFDDSFGFLDHVYQKEIGSDKSCQMRQTFSRDSSAFSIKSGSTDSDPAVVERCLRSCLRRELARQRTILQRTKELENPVVKRDIKRDSIMSNTAIA</sequence>
<evidence type="ECO:0008006" key="3">
    <source>
        <dbReference type="Google" id="ProtNLM"/>
    </source>
</evidence>
<dbReference type="PANTHER" id="PTHR42354">
    <property type="entry name" value="C2H2-TYPE DOMAIN-CONTAINING PROTEIN"/>
    <property type="match status" value="1"/>
</dbReference>
<dbReference type="Proteomes" id="UP000799778">
    <property type="component" value="Unassembled WGS sequence"/>
</dbReference>
<dbReference type="GeneID" id="54280794"/>
<evidence type="ECO:0000313" key="2">
    <source>
        <dbReference type="Proteomes" id="UP000799778"/>
    </source>
</evidence>
<protein>
    <recommendedName>
        <fullName evidence="3">C2H2-type domain-containing protein</fullName>
    </recommendedName>
</protein>
<gene>
    <name evidence="1" type="ORF">BU24DRAFT_344229</name>
</gene>
<dbReference type="EMBL" id="ML978068">
    <property type="protein sequence ID" value="KAF2016915.1"/>
    <property type="molecule type" value="Genomic_DNA"/>
</dbReference>
<organism evidence="1 2">
    <name type="scientific">Aaosphaeria arxii CBS 175.79</name>
    <dbReference type="NCBI Taxonomy" id="1450172"/>
    <lineage>
        <taxon>Eukaryota</taxon>
        <taxon>Fungi</taxon>
        <taxon>Dikarya</taxon>
        <taxon>Ascomycota</taxon>
        <taxon>Pezizomycotina</taxon>
        <taxon>Dothideomycetes</taxon>
        <taxon>Pleosporomycetidae</taxon>
        <taxon>Pleosporales</taxon>
        <taxon>Pleosporales incertae sedis</taxon>
        <taxon>Aaosphaeria</taxon>
    </lineage>
</organism>
<dbReference type="PANTHER" id="PTHR42354:SF1">
    <property type="entry name" value="C2H2-TYPE DOMAIN-CONTAINING PROTEIN"/>
    <property type="match status" value="1"/>
</dbReference>
<dbReference type="OrthoDB" id="3724701at2759"/>
<name>A0A6A5XU79_9PLEO</name>
<proteinExistence type="predicted"/>
<reference evidence="1" key="1">
    <citation type="journal article" date="2020" name="Stud. Mycol.">
        <title>101 Dothideomycetes genomes: a test case for predicting lifestyles and emergence of pathogens.</title>
        <authorList>
            <person name="Haridas S."/>
            <person name="Albert R."/>
            <person name="Binder M."/>
            <person name="Bloem J."/>
            <person name="Labutti K."/>
            <person name="Salamov A."/>
            <person name="Andreopoulos B."/>
            <person name="Baker S."/>
            <person name="Barry K."/>
            <person name="Bills G."/>
            <person name="Bluhm B."/>
            <person name="Cannon C."/>
            <person name="Castanera R."/>
            <person name="Culley D."/>
            <person name="Daum C."/>
            <person name="Ezra D."/>
            <person name="Gonzalez J."/>
            <person name="Henrissat B."/>
            <person name="Kuo A."/>
            <person name="Liang C."/>
            <person name="Lipzen A."/>
            <person name="Lutzoni F."/>
            <person name="Magnuson J."/>
            <person name="Mondo S."/>
            <person name="Nolan M."/>
            <person name="Ohm R."/>
            <person name="Pangilinan J."/>
            <person name="Park H.-J."/>
            <person name="Ramirez L."/>
            <person name="Alfaro M."/>
            <person name="Sun H."/>
            <person name="Tritt A."/>
            <person name="Yoshinaga Y."/>
            <person name="Zwiers L.-H."/>
            <person name="Turgeon B."/>
            <person name="Goodwin S."/>
            <person name="Spatafora J."/>
            <person name="Crous P."/>
            <person name="Grigoriev I."/>
        </authorList>
    </citation>
    <scope>NUCLEOTIDE SEQUENCE</scope>
    <source>
        <strain evidence="1">CBS 175.79</strain>
    </source>
</reference>
<dbReference type="RefSeq" id="XP_033385254.1">
    <property type="nucleotide sequence ID" value="XM_033523397.1"/>
</dbReference>